<proteinExistence type="inferred from homology"/>
<evidence type="ECO:0000256" key="1">
    <source>
        <dbReference type="ARBA" id="ARBA00008324"/>
    </source>
</evidence>
<dbReference type="eggNOG" id="KOG3328">
    <property type="taxonomic scope" value="Eukaryota"/>
</dbReference>
<dbReference type="STRING" id="13249.T1HW64"/>
<dbReference type="FunCoup" id="T1HW64">
    <property type="interactions" value="849"/>
</dbReference>
<dbReference type="NCBIfam" id="TIGR00369">
    <property type="entry name" value="unchar_dom_1"/>
    <property type="match status" value="1"/>
</dbReference>
<dbReference type="OMA" id="RDKVMVS"/>
<accession>T1HW64</accession>
<evidence type="ECO:0000256" key="2">
    <source>
        <dbReference type="ARBA" id="ARBA00022801"/>
    </source>
</evidence>
<reference evidence="4" key="1">
    <citation type="submission" date="2015-05" db="UniProtKB">
        <authorList>
            <consortium name="EnsemblMetazoa"/>
        </authorList>
    </citation>
    <scope>IDENTIFICATION</scope>
</reference>
<dbReference type="InterPro" id="IPR006683">
    <property type="entry name" value="Thioestr_dom"/>
</dbReference>
<name>T1HW64_RHOPR</name>
<dbReference type="InterPro" id="IPR029069">
    <property type="entry name" value="HotDog_dom_sf"/>
</dbReference>
<dbReference type="EMBL" id="ACPB03018968">
    <property type="status" value="NOT_ANNOTATED_CDS"/>
    <property type="molecule type" value="Genomic_DNA"/>
</dbReference>
<dbReference type="Gene3D" id="3.10.129.10">
    <property type="entry name" value="Hotdog Thioesterase"/>
    <property type="match status" value="1"/>
</dbReference>
<dbReference type="InParanoid" id="T1HW64"/>
<dbReference type="CDD" id="cd03443">
    <property type="entry name" value="PaaI_thioesterase"/>
    <property type="match status" value="1"/>
</dbReference>
<dbReference type="HOGENOM" id="CLU_089876_12_2_1"/>
<dbReference type="PANTHER" id="PTHR21660">
    <property type="entry name" value="THIOESTERASE SUPERFAMILY MEMBER-RELATED"/>
    <property type="match status" value="1"/>
</dbReference>
<comment type="similarity">
    <text evidence="1">Belongs to the thioesterase PaaI family.</text>
</comment>
<dbReference type="PANTHER" id="PTHR21660:SF1">
    <property type="entry name" value="ACYL-COENZYME A THIOESTERASE 13"/>
    <property type="match status" value="1"/>
</dbReference>
<organism evidence="4 5">
    <name type="scientific">Rhodnius prolixus</name>
    <name type="common">Triatomid bug</name>
    <dbReference type="NCBI Taxonomy" id="13249"/>
    <lineage>
        <taxon>Eukaryota</taxon>
        <taxon>Metazoa</taxon>
        <taxon>Ecdysozoa</taxon>
        <taxon>Arthropoda</taxon>
        <taxon>Hexapoda</taxon>
        <taxon>Insecta</taxon>
        <taxon>Pterygota</taxon>
        <taxon>Neoptera</taxon>
        <taxon>Paraneoptera</taxon>
        <taxon>Hemiptera</taxon>
        <taxon>Heteroptera</taxon>
        <taxon>Panheteroptera</taxon>
        <taxon>Cimicomorpha</taxon>
        <taxon>Reduviidae</taxon>
        <taxon>Triatominae</taxon>
        <taxon>Rhodnius</taxon>
    </lineage>
</organism>
<feature type="domain" description="Thioesterase" evidence="3">
    <location>
        <begin position="52"/>
        <end position="131"/>
    </location>
</feature>
<protein>
    <submittedName>
        <fullName evidence="4">4HBT domain-containing protein</fullName>
    </submittedName>
</protein>
<dbReference type="Pfam" id="PF03061">
    <property type="entry name" value="4HBT"/>
    <property type="match status" value="1"/>
</dbReference>
<evidence type="ECO:0000313" key="5">
    <source>
        <dbReference type="Proteomes" id="UP000015103"/>
    </source>
</evidence>
<sequence length="144" mass="15584">MAVPETVQRIWKAMIETNKFDKVLEKVKLISAGQGQCTAEMTVSEEHCNISGTLHGGLTCTLVDVLSGVALVTDKNYPSKGVSVDLHVTYVPIFLSAAPVGEQIVIESRTNKVGRTLAFLEVNIKNKKTDKIVAKGSHTKFVAT</sequence>
<dbReference type="AlphaFoldDB" id="T1HW64"/>
<evidence type="ECO:0000259" key="3">
    <source>
        <dbReference type="Pfam" id="PF03061"/>
    </source>
</evidence>
<evidence type="ECO:0000313" key="4">
    <source>
        <dbReference type="EnsemblMetazoa" id="RPRC008284-PA"/>
    </source>
</evidence>
<keyword evidence="2" id="KW-0378">Hydrolase</keyword>
<dbReference type="SUPFAM" id="SSF54637">
    <property type="entry name" value="Thioesterase/thiol ester dehydrase-isomerase"/>
    <property type="match status" value="1"/>
</dbReference>
<dbReference type="InterPro" id="IPR039298">
    <property type="entry name" value="ACOT13"/>
</dbReference>
<dbReference type="InterPro" id="IPR003736">
    <property type="entry name" value="PAAI_dom"/>
</dbReference>
<dbReference type="Proteomes" id="UP000015103">
    <property type="component" value="Unassembled WGS sequence"/>
</dbReference>
<dbReference type="FunFam" id="3.10.129.10:FF:000033">
    <property type="entry name" value="acyl-coenzyme A thioesterase 13"/>
    <property type="match status" value="1"/>
</dbReference>
<dbReference type="GO" id="GO:0047617">
    <property type="term" value="F:fatty acyl-CoA hydrolase activity"/>
    <property type="evidence" value="ECO:0007669"/>
    <property type="project" value="InterPro"/>
</dbReference>
<dbReference type="VEuPathDB" id="VectorBase:RPRC008284"/>
<dbReference type="EnsemblMetazoa" id="RPRC008284-RA">
    <property type="protein sequence ID" value="RPRC008284-PA"/>
    <property type="gene ID" value="RPRC008284"/>
</dbReference>
<keyword evidence="5" id="KW-1185">Reference proteome</keyword>